<accession>A0A420WAK8</accession>
<dbReference type="OrthoDB" id="8099763at2"/>
<reference evidence="3 4" key="1">
    <citation type="submission" date="2018-10" db="EMBL/GenBank/DDBJ databases">
        <title>Comparative analysis of microorganisms from saline springs in Andes Mountain Range, Colombia.</title>
        <authorList>
            <person name="Rubin E."/>
        </authorList>
    </citation>
    <scope>NUCLEOTIDE SEQUENCE [LARGE SCALE GENOMIC DNA]</scope>
    <source>
        <strain evidence="3 4">USBA 36</strain>
    </source>
</reference>
<dbReference type="RefSeq" id="WP_121222195.1">
    <property type="nucleotide sequence ID" value="NZ_RBIG01000005.1"/>
</dbReference>
<evidence type="ECO:0000256" key="1">
    <source>
        <dbReference type="SAM" id="SignalP"/>
    </source>
</evidence>
<sequence>MKRIAAPILALSFVIAGAGLAEARDMQPPADAMPLSQIVAKIEQRPDFRYIDDLEWDDDGYYEIEYRTKEGGEVRLKLDPKTGEARR</sequence>
<protein>
    <submittedName>
        <fullName evidence="3">YpeB-like protein with putative protease inhibitory function</fullName>
    </submittedName>
</protein>
<evidence type="ECO:0000313" key="4">
    <source>
        <dbReference type="Proteomes" id="UP000277424"/>
    </source>
</evidence>
<name>A0A420WAK8_9PROT</name>
<dbReference type="Proteomes" id="UP000277424">
    <property type="component" value="Unassembled WGS sequence"/>
</dbReference>
<feature type="chain" id="PRO_5019558395" evidence="1">
    <location>
        <begin position="24"/>
        <end position="87"/>
    </location>
</feature>
<proteinExistence type="predicted"/>
<comment type="caution">
    <text evidence="3">The sequence shown here is derived from an EMBL/GenBank/DDBJ whole genome shotgun (WGS) entry which is preliminary data.</text>
</comment>
<evidence type="ECO:0000313" key="3">
    <source>
        <dbReference type="EMBL" id="RKQ67972.1"/>
    </source>
</evidence>
<feature type="domain" description="PepSY" evidence="2">
    <location>
        <begin position="8"/>
        <end position="84"/>
    </location>
</feature>
<dbReference type="EMBL" id="RBIG01000005">
    <property type="protein sequence ID" value="RKQ67972.1"/>
    <property type="molecule type" value="Genomic_DNA"/>
</dbReference>
<dbReference type="Pfam" id="PF13670">
    <property type="entry name" value="PepSY_2"/>
    <property type="match status" value="1"/>
</dbReference>
<gene>
    <name evidence="3" type="ORF">BCL74_3633</name>
</gene>
<evidence type="ECO:0000259" key="2">
    <source>
        <dbReference type="Pfam" id="PF13670"/>
    </source>
</evidence>
<dbReference type="AlphaFoldDB" id="A0A420WAK8"/>
<organism evidence="3 4">
    <name type="scientific">Oceanibaculum indicum</name>
    <dbReference type="NCBI Taxonomy" id="526216"/>
    <lineage>
        <taxon>Bacteria</taxon>
        <taxon>Pseudomonadati</taxon>
        <taxon>Pseudomonadota</taxon>
        <taxon>Alphaproteobacteria</taxon>
        <taxon>Rhodospirillales</taxon>
        <taxon>Oceanibaculaceae</taxon>
        <taxon>Oceanibaculum</taxon>
    </lineage>
</organism>
<feature type="signal peptide" evidence="1">
    <location>
        <begin position="1"/>
        <end position="23"/>
    </location>
</feature>
<keyword evidence="1" id="KW-0732">Signal</keyword>
<dbReference type="InterPro" id="IPR025711">
    <property type="entry name" value="PepSY"/>
</dbReference>